<dbReference type="PANTHER" id="PTHR43135:SF3">
    <property type="entry name" value="ALPHA-D-RIBOSE 1-METHYLPHOSPHONATE 5-TRIPHOSPHATE DIPHOSPHATASE"/>
    <property type="match status" value="1"/>
</dbReference>
<dbReference type="Proteomes" id="UP000054466">
    <property type="component" value="Unassembled WGS sequence"/>
</dbReference>
<proteinExistence type="predicted"/>
<reference evidence="2 3" key="1">
    <citation type="submission" date="2015-01" db="EMBL/GenBank/DDBJ databases">
        <title>The Genome Sequence of Cladophialophora immunda CBS83496.</title>
        <authorList>
            <consortium name="The Broad Institute Genomics Platform"/>
            <person name="Cuomo C."/>
            <person name="de Hoog S."/>
            <person name="Gorbushina A."/>
            <person name="Stielow B."/>
            <person name="Teixiera M."/>
            <person name="Abouelleil A."/>
            <person name="Chapman S.B."/>
            <person name="Priest M."/>
            <person name="Young S.K."/>
            <person name="Wortman J."/>
            <person name="Nusbaum C."/>
            <person name="Birren B."/>
        </authorList>
    </citation>
    <scope>NUCLEOTIDE SEQUENCE [LARGE SCALE GENOMIC DNA]</scope>
    <source>
        <strain evidence="2 3">CBS 83496</strain>
    </source>
</reference>
<dbReference type="SUPFAM" id="SSF51338">
    <property type="entry name" value="Composite domain of metallo-dependent hydrolases"/>
    <property type="match status" value="1"/>
</dbReference>
<dbReference type="HOGENOM" id="CLU_023620_1_0_1"/>
<dbReference type="OrthoDB" id="5595695at2759"/>
<dbReference type="InterPro" id="IPR051781">
    <property type="entry name" value="Metallo-dep_Hydrolase"/>
</dbReference>
<evidence type="ECO:0000259" key="1">
    <source>
        <dbReference type="Pfam" id="PF01979"/>
    </source>
</evidence>
<dbReference type="InterPro" id="IPR011059">
    <property type="entry name" value="Metal-dep_hydrolase_composite"/>
</dbReference>
<dbReference type="CDD" id="cd01299">
    <property type="entry name" value="Met_dep_hydrolase_A"/>
    <property type="match status" value="1"/>
</dbReference>
<dbReference type="RefSeq" id="XP_016255461.1">
    <property type="nucleotide sequence ID" value="XM_016388533.1"/>
</dbReference>
<dbReference type="Gene3D" id="2.30.40.10">
    <property type="entry name" value="Urease, subunit C, domain 1"/>
    <property type="match status" value="1"/>
</dbReference>
<organism evidence="2 3">
    <name type="scientific">Cladophialophora immunda</name>
    <dbReference type="NCBI Taxonomy" id="569365"/>
    <lineage>
        <taxon>Eukaryota</taxon>
        <taxon>Fungi</taxon>
        <taxon>Dikarya</taxon>
        <taxon>Ascomycota</taxon>
        <taxon>Pezizomycotina</taxon>
        <taxon>Eurotiomycetes</taxon>
        <taxon>Chaetothyriomycetidae</taxon>
        <taxon>Chaetothyriales</taxon>
        <taxon>Herpotrichiellaceae</taxon>
        <taxon>Cladophialophora</taxon>
    </lineage>
</organism>
<protein>
    <recommendedName>
        <fullName evidence="1">Amidohydrolase-related domain-containing protein</fullName>
    </recommendedName>
</protein>
<dbReference type="GO" id="GO:0016810">
    <property type="term" value="F:hydrolase activity, acting on carbon-nitrogen (but not peptide) bonds"/>
    <property type="evidence" value="ECO:0007669"/>
    <property type="project" value="InterPro"/>
</dbReference>
<keyword evidence="3" id="KW-1185">Reference proteome</keyword>
<dbReference type="InterPro" id="IPR006680">
    <property type="entry name" value="Amidohydro-rel"/>
</dbReference>
<evidence type="ECO:0000313" key="2">
    <source>
        <dbReference type="EMBL" id="KIW35245.1"/>
    </source>
</evidence>
<dbReference type="Pfam" id="PF01979">
    <property type="entry name" value="Amidohydro_1"/>
    <property type="match status" value="1"/>
</dbReference>
<name>A0A0D2CZ55_9EURO</name>
<accession>A0A0D2CZ55</accession>
<dbReference type="STRING" id="569365.A0A0D2CZ55"/>
<dbReference type="VEuPathDB" id="FungiDB:PV07_01951"/>
<evidence type="ECO:0000313" key="3">
    <source>
        <dbReference type="Proteomes" id="UP000054466"/>
    </source>
</evidence>
<dbReference type="EMBL" id="KN847040">
    <property type="protein sequence ID" value="KIW35245.1"/>
    <property type="molecule type" value="Genomic_DNA"/>
</dbReference>
<dbReference type="Gene3D" id="3.20.20.140">
    <property type="entry name" value="Metal-dependent hydrolases"/>
    <property type="match status" value="1"/>
</dbReference>
<dbReference type="AlphaFoldDB" id="A0A0D2CZ55"/>
<dbReference type="GeneID" id="27341145"/>
<feature type="domain" description="Amidohydrolase-related" evidence="1">
    <location>
        <begin position="59"/>
        <end position="414"/>
    </location>
</feature>
<gene>
    <name evidence="2" type="ORF">PV07_01951</name>
</gene>
<sequence>MGSCTLHTDLLFDPISKAFLKNVSIRVDETSGEITEVIRRENDSAVELAQGDVDLRGKVVLPGFVDAHTHIFLHSYDEAVALVQKRDESFVERIIRAVNHCRVGLLAGYTTYRDLGSEGMQDADCNVRDAINRGMIPGPRLYVATKVIASTGGFEVRTENGLGGHCLPAGGEAADGPDELRKAVRRRIAAGADIIKFFGDYRRRLMRFPPKQQHPYVGSVQFPPEVPNPEHVMFTQEEMNTIVDEAELADCPVSAHCATNAAVLAAVSAGALSVEHAFYTDDETLLHIKKHNAILVPTLAVCERLHKLKFPEVLKRTYRAWELGVRLACGGDTGTYPHGENAREIELMIEAGIPVEDALAAGTVEGWHACGGDRCGRRFGWFEKGTAADIIALDTDPRDDKGALRKVSFVMKDARIWKHDGLAVGMI</sequence>
<dbReference type="InterPro" id="IPR057744">
    <property type="entry name" value="OTAase-like"/>
</dbReference>
<dbReference type="InterPro" id="IPR032466">
    <property type="entry name" value="Metal_Hydrolase"/>
</dbReference>
<dbReference type="PANTHER" id="PTHR43135">
    <property type="entry name" value="ALPHA-D-RIBOSE 1-METHYLPHOSPHONATE 5-TRIPHOSPHATE DIPHOSPHATASE"/>
    <property type="match status" value="1"/>
</dbReference>
<dbReference type="SUPFAM" id="SSF51556">
    <property type="entry name" value="Metallo-dependent hydrolases"/>
    <property type="match status" value="1"/>
</dbReference>